<evidence type="ECO:0000313" key="9">
    <source>
        <dbReference type="EMBL" id="NYD75701.1"/>
    </source>
</evidence>
<comment type="subcellular location">
    <subcellularLocation>
        <location evidence="1">Cell membrane</location>
        <topology evidence="1">Multi-pass membrane protein</topology>
    </subcellularLocation>
</comment>
<dbReference type="InterPro" id="IPR010290">
    <property type="entry name" value="TM_effector"/>
</dbReference>
<evidence type="ECO:0000256" key="3">
    <source>
        <dbReference type="ARBA" id="ARBA00022475"/>
    </source>
</evidence>
<dbReference type="GO" id="GO:0005886">
    <property type="term" value="C:plasma membrane"/>
    <property type="evidence" value="ECO:0007669"/>
    <property type="project" value="UniProtKB-SubCell"/>
</dbReference>
<dbReference type="SUPFAM" id="SSF103473">
    <property type="entry name" value="MFS general substrate transporter"/>
    <property type="match status" value="1"/>
</dbReference>
<comment type="caution">
    <text evidence="9">The sequence shown here is derived from an EMBL/GenBank/DDBJ whole genome shotgun (WGS) entry which is preliminary data.</text>
</comment>
<evidence type="ECO:0000256" key="2">
    <source>
        <dbReference type="ARBA" id="ARBA00022448"/>
    </source>
</evidence>
<reference evidence="9 10" key="1">
    <citation type="submission" date="2020-07" db="EMBL/GenBank/DDBJ databases">
        <title>Sequencing the genomes of 1000 actinobacteria strains.</title>
        <authorList>
            <person name="Klenk H.-P."/>
        </authorList>
    </citation>
    <scope>NUCLEOTIDE SEQUENCE [LARGE SCALE GENOMIC DNA]</scope>
    <source>
        <strain evidence="9 10">DSM 23871</strain>
    </source>
</reference>
<feature type="transmembrane region" description="Helical" evidence="7">
    <location>
        <begin position="362"/>
        <end position="379"/>
    </location>
</feature>
<evidence type="ECO:0000259" key="8">
    <source>
        <dbReference type="PROSITE" id="PS50850"/>
    </source>
</evidence>
<keyword evidence="5 7" id="KW-1133">Transmembrane helix</keyword>
<name>A0A852T497_9MICO</name>
<keyword evidence="2" id="KW-0813">Transport</keyword>
<dbReference type="PANTHER" id="PTHR23513:SF6">
    <property type="entry name" value="MAJOR FACILITATOR SUPERFAMILY ASSOCIATED DOMAIN-CONTAINING PROTEIN"/>
    <property type="match status" value="1"/>
</dbReference>
<feature type="transmembrane region" description="Helical" evidence="7">
    <location>
        <begin position="322"/>
        <end position="341"/>
    </location>
</feature>
<feature type="transmembrane region" description="Helical" evidence="7">
    <location>
        <begin position="53"/>
        <end position="73"/>
    </location>
</feature>
<dbReference type="Gene3D" id="1.20.1250.20">
    <property type="entry name" value="MFS general substrate transporter like domains"/>
    <property type="match status" value="1"/>
</dbReference>
<organism evidence="9 10">
    <name type="scientific">Leifsonia soli</name>
    <dbReference type="NCBI Taxonomy" id="582665"/>
    <lineage>
        <taxon>Bacteria</taxon>
        <taxon>Bacillati</taxon>
        <taxon>Actinomycetota</taxon>
        <taxon>Actinomycetes</taxon>
        <taxon>Micrococcales</taxon>
        <taxon>Microbacteriaceae</taxon>
        <taxon>Leifsonia</taxon>
    </lineage>
</organism>
<dbReference type="Pfam" id="PF05977">
    <property type="entry name" value="MFS_3"/>
    <property type="match status" value="1"/>
</dbReference>
<dbReference type="PANTHER" id="PTHR23513">
    <property type="entry name" value="INTEGRAL MEMBRANE EFFLUX PROTEIN-RELATED"/>
    <property type="match status" value="1"/>
</dbReference>
<dbReference type="AlphaFoldDB" id="A0A852T497"/>
<dbReference type="Proteomes" id="UP000589620">
    <property type="component" value="Unassembled WGS sequence"/>
</dbReference>
<evidence type="ECO:0000256" key="5">
    <source>
        <dbReference type="ARBA" id="ARBA00022989"/>
    </source>
</evidence>
<evidence type="ECO:0000256" key="7">
    <source>
        <dbReference type="SAM" id="Phobius"/>
    </source>
</evidence>
<keyword evidence="10" id="KW-1185">Reference proteome</keyword>
<evidence type="ECO:0000256" key="4">
    <source>
        <dbReference type="ARBA" id="ARBA00022692"/>
    </source>
</evidence>
<feature type="transmembrane region" description="Helical" evidence="7">
    <location>
        <begin position="170"/>
        <end position="197"/>
    </location>
</feature>
<dbReference type="InterPro" id="IPR036259">
    <property type="entry name" value="MFS_trans_sf"/>
</dbReference>
<dbReference type="CDD" id="cd06173">
    <property type="entry name" value="MFS_MefA_like"/>
    <property type="match status" value="1"/>
</dbReference>
<protein>
    <submittedName>
        <fullName evidence="9">MFS family permease</fullName>
    </submittedName>
</protein>
<accession>A0A852T497</accession>
<feature type="transmembrane region" description="Helical" evidence="7">
    <location>
        <begin position="20"/>
        <end position="41"/>
    </location>
</feature>
<dbReference type="GO" id="GO:0022857">
    <property type="term" value="F:transmembrane transporter activity"/>
    <property type="evidence" value="ECO:0007669"/>
    <property type="project" value="InterPro"/>
</dbReference>
<dbReference type="EMBL" id="JACCBJ010000001">
    <property type="protein sequence ID" value="NYD75701.1"/>
    <property type="molecule type" value="Genomic_DNA"/>
</dbReference>
<feature type="transmembrane region" description="Helical" evidence="7">
    <location>
        <begin position="385"/>
        <end position="408"/>
    </location>
</feature>
<evidence type="ECO:0000313" key="10">
    <source>
        <dbReference type="Proteomes" id="UP000589620"/>
    </source>
</evidence>
<feature type="transmembrane region" description="Helical" evidence="7">
    <location>
        <begin position="298"/>
        <end position="316"/>
    </location>
</feature>
<dbReference type="PROSITE" id="PS50850">
    <property type="entry name" value="MFS"/>
    <property type="match status" value="1"/>
</dbReference>
<dbReference type="InterPro" id="IPR020846">
    <property type="entry name" value="MFS_dom"/>
</dbReference>
<evidence type="ECO:0000256" key="1">
    <source>
        <dbReference type="ARBA" id="ARBA00004651"/>
    </source>
</evidence>
<keyword evidence="3" id="KW-1003">Cell membrane</keyword>
<keyword evidence="4 7" id="KW-0812">Transmembrane</keyword>
<feature type="transmembrane region" description="Helical" evidence="7">
    <location>
        <begin position="232"/>
        <end position="255"/>
    </location>
</feature>
<sequence length="416" mass="42428">MVQTPAARTTAASPALGGRYWVLLTGSTLSSLADGSFKVALLLVAKATTGSPALIAGVSFAATLPWLLASLPAGAIADRGDRRRIMLAANIARGVLLAVFGVLCVLRVDSILALYLVAFGAGVAEVFYDTSAQAIVPMIVERPLLPRANAAQQVADQAANQFAGPALGGILIGIGAAVSSFTSSGLWLLAVAGLLLVRGTYRAAPQAARSTLRADVAAGVRFLLRSRVLRSITLRVGMTNFAGSAVTAVFVVYAVGRGSVLGLSPAGYGLLLTVSAVGSILGGLLVAPLRKWIGDRGLMTANIITQALQIGVPVIAHDAVVVGAAFVIGGIGVALWNVSVVTVRQRLTPPALLGRVVSAYRLVSWGAMPVGALAGGLLAEVMPIWGVFALMAAVTLGALFGTSSWSAARIASEESE</sequence>
<feature type="domain" description="Major facilitator superfamily (MFS) profile" evidence="8">
    <location>
        <begin position="232"/>
        <end position="416"/>
    </location>
</feature>
<dbReference type="RefSeq" id="WP_179457535.1">
    <property type="nucleotide sequence ID" value="NZ_BAAAPX010000001.1"/>
</dbReference>
<keyword evidence="6 7" id="KW-0472">Membrane</keyword>
<gene>
    <name evidence="9" type="ORF">BJ963_003220</name>
</gene>
<evidence type="ECO:0000256" key="6">
    <source>
        <dbReference type="ARBA" id="ARBA00023136"/>
    </source>
</evidence>
<feature type="transmembrane region" description="Helical" evidence="7">
    <location>
        <begin position="267"/>
        <end position="286"/>
    </location>
</feature>
<proteinExistence type="predicted"/>